<reference evidence="2" key="1">
    <citation type="submission" date="2019-08" db="EMBL/GenBank/DDBJ databases">
        <title>The genome of the North American firefly Photinus pyralis.</title>
        <authorList>
            <consortium name="Photinus pyralis genome working group"/>
            <person name="Fallon T.R."/>
            <person name="Sander Lower S.E."/>
            <person name="Weng J.-K."/>
        </authorList>
    </citation>
    <scope>NUCLEOTIDE SEQUENCE</scope>
    <source>
        <strain evidence="2">TRF0915ILg1</strain>
        <tissue evidence="2">Whole body</tissue>
    </source>
</reference>
<name>A0A8K0C8L4_IGNLU</name>
<accession>A0A8K0C8L4</accession>
<protein>
    <recommendedName>
        <fullName evidence="4">Ribosomal protein L55</fullName>
    </recommendedName>
</protein>
<evidence type="ECO:0000256" key="1">
    <source>
        <dbReference type="SAM" id="MobiDB-lite"/>
    </source>
</evidence>
<evidence type="ECO:0008006" key="4">
    <source>
        <dbReference type="Google" id="ProtNLM"/>
    </source>
</evidence>
<dbReference type="GO" id="GO:0003735">
    <property type="term" value="F:structural constituent of ribosome"/>
    <property type="evidence" value="ECO:0007669"/>
    <property type="project" value="InterPro"/>
</dbReference>
<dbReference type="Gene3D" id="6.20.130.20">
    <property type="entry name" value="Mitochondrial ribosomal protein L55"/>
    <property type="match status" value="1"/>
</dbReference>
<dbReference type="Proteomes" id="UP000801492">
    <property type="component" value="Unassembled WGS sequence"/>
</dbReference>
<sequence>MSLKVFQQVRYLNSKAASITKPHRLTYARIYPTVLVRPDGSTVTIRYHEPRQIIKLPPREDELSEAERKAREDRRKPKQKVVFEDDIEDDFDSNKYLKYLQK</sequence>
<keyword evidence="3" id="KW-1185">Reference proteome</keyword>
<dbReference type="GO" id="GO:0005762">
    <property type="term" value="C:mitochondrial large ribosomal subunit"/>
    <property type="evidence" value="ECO:0007669"/>
    <property type="project" value="InterPro"/>
</dbReference>
<dbReference type="Pfam" id="PF09776">
    <property type="entry name" value="Mitoc_L55"/>
    <property type="match status" value="1"/>
</dbReference>
<feature type="region of interest" description="Disordered" evidence="1">
    <location>
        <begin position="57"/>
        <end position="78"/>
    </location>
</feature>
<dbReference type="PANTHER" id="PTHR34095">
    <property type="entry name" value="39S RIBOSOMAL PROTEIN L55, MITOCHONDRIAL"/>
    <property type="match status" value="1"/>
</dbReference>
<dbReference type="EMBL" id="VTPC01090571">
    <property type="protein sequence ID" value="KAF2882995.1"/>
    <property type="molecule type" value="Genomic_DNA"/>
</dbReference>
<dbReference type="InterPro" id="IPR044884">
    <property type="entry name" value="Ribosomal_mL55_sf"/>
</dbReference>
<dbReference type="OrthoDB" id="9986315at2759"/>
<dbReference type="InterPro" id="IPR018615">
    <property type="entry name" value="Ribosomal_mL55"/>
</dbReference>
<evidence type="ECO:0000313" key="3">
    <source>
        <dbReference type="Proteomes" id="UP000801492"/>
    </source>
</evidence>
<organism evidence="2 3">
    <name type="scientific">Ignelater luminosus</name>
    <name type="common">Cucubano</name>
    <name type="synonym">Pyrophorus luminosus</name>
    <dbReference type="NCBI Taxonomy" id="2038154"/>
    <lineage>
        <taxon>Eukaryota</taxon>
        <taxon>Metazoa</taxon>
        <taxon>Ecdysozoa</taxon>
        <taxon>Arthropoda</taxon>
        <taxon>Hexapoda</taxon>
        <taxon>Insecta</taxon>
        <taxon>Pterygota</taxon>
        <taxon>Neoptera</taxon>
        <taxon>Endopterygota</taxon>
        <taxon>Coleoptera</taxon>
        <taxon>Polyphaga</taxon>
        <taxon>Elateriformia</taxon>
        <taxon>Elateroidea</taxon>
        <taxon>Elateridae</taxon>
        <taxon>Agrypninae</taxon>
        <taxon>Pyrophorini</taxon>
        <taxon>Ignelater</taxon>
    </lineage>
</organism>
<proteinExistence type="predicted"/>
<feature type="compositionally biased region" description="Basic and acidic residues" evidence="1">
    <location>
        <begin position="57"/>
        <end position="75"/>
    </location>
</feature>
<comment type="caution">
    <text evidence="2">The sequence shown here is derived from an EMBL/GenBank/DDBJ whole genome shotgun (WGS) entry which is preliminary data.</text>
</comment>
<gene>
    <name evidence="2" type="ORF">ILUMI_23174</name>
</gene>
<evidence type="ECO:0000313" key="2">
    <source>
        <dbReference type="EMBL" id="KAF2882995.1"/>
    </source>
</evidence>
<dbReference type="PANTHER" id="PTHR34095:SF1">
    <property type="entry name" value="LARGE RIBOSOMAL SUBUNIT PROTEIN ML55"/>
    <property type="match status" value="1"/>
</dbReference>
<dbReference type="GO" id="GO:0006412">
    <property type="term" value="P:translation"/>
    <property type="evidence" value="ECO:0007669"/>
    <property type="project" value="TreeGrafter"/>
</dbReference>
<dbReference type="AlphaFoldDB" id="A0A8K0C8L4"/>